<evidence type="ECO:0000313" key="1">
    <source>
        <dbReference type="EMBL" id="EKE27937.1"/>
    </source>
</evidence>
<gene>
    <name evidence="1" type="ORF">ACD_3C00123G0003</name>
</gene>
<protein>
    <submittedName>
        <fullName evidence="1">Uncharacterized protein</fullName>
    </submittedName>
</protein>
<reference evidence="1" key="1">
    <citation type="journal article" date="2012" name="Science">
        <title>Fermentation, hydrogen, and sulfur metabolism in multiple uncultivated bacterial phyla.</title>
        <authorList>
            <person name="Wrighton K.C."/>
            <person name="Thomas B.C."/>
            <person name="Sharon I."/>
            <person name="Miller C.S."/>
            <person name="Castelle C.J."/>
            <person name="VerBerkmoes N.C."/>
            <person name="Wilkins M.J."/>
            <person name="Hettich R.L."/>
            <person name="Lipton M.S."/>
            <person name="Williams K.H."/>
            <person name="Long P.E."/>
            <person name="Banfield J.F."/>
        </authorList>
    </citation>
    <scope>NUCLEOTIDE SEQUENCE [LARGE SCALE GENOMIC DNA]</scope>
</reference>
<proteinExistence type="predicted"/>
<organism evidence="1">
    <name type="scientific">uncultured bacterium</name>
    <name type="common">gcode 4</name>
    <dbReference type="NCBI Taxonomy" id="1234023"/>
    <lineage>
        <taxon>Bacteria</taxon>
        <taxon>environmental samples</taxon>
    </lineage>
</organism>
<dbReference type="AlphaFoldDB" id="K2G154"/>
<comment type="caution">
    <text evidence="1">The sequence shown here is derived from an EMBL/GenBank/DDBJ whole genome shotgun (WGS) entry which is preliminary data.</text>
</comment>
<dbReference type="EMBL" id="AMFJ01000397">
    <property type="protein sequence ID" value="EKE27937.1"/>
    <property type="molecule type" value="Genomic_DNA"/>
</dbReference>
<accession>K2G154</accession>
<sequence length="45" mass="5322">MMISLWSRAKSGLFSRGKWDRILWGTLWEGIKLDEIVKNGQKISW</sequence>
<name>K2G154_9BACT</name>